<accession>A0A7Z0VLQ7</accession>
<comment type="caution">
    <text evidence="2">The sequence shown here is derived from an EMBL/GenBank/DDBJ whole genome shotgun (WGS) entry which is preliminary data.</text>
</comment>
<dbReference type="InterPro" id="IPR005338">
    <property type="entry name" value="Anhydro_N_Ac-Mur_kinase"/>
</dbReference>
<feature type="binding site" evidence="1">
    <location>
        <begin position="13"/>
        <end position="20"/>
    </location>
    <ligand>
        <name>ATP</name>
        <dbReference type="ChEBI" id="CHEBI:30616"/>
    </ligand>
</feature>
<dbReference type="InterPro" id="IPR043129">
    <property type="entry name" value="ATPase_NBD"/>
</dbReference>
<keyword evidence="3" id="KW-1185">Reference proteome</keyword>
<dbReference type="SUPFAM" id="SSF53067">
    <property type="entry name" value="Actin-like ATPase domain"/>
    <property type="match status" value="1"/>
</dbReference>
<gene>
    <name evidence="1 2" type="primary">anmK</name>
    <name evidence="2" type="ORF">CODIS_22160</name>
</gene>
<dbReference type="GO" id="GO:0016773">
    <property type="term" value="F:phosphotransferase activity, alcohol group as acceptor"/>
    <property type="evidence" value="ECO:0007669"/>
    <property type="project" value="UniProtKB-UniRule"/>
</dbReference>
<dbReference type="RefSeq" id="WP_069124817.1">
    <property type="nucleotide sequence ID" value="NZ_MARB01000011.1"/>
</dbReference>
<evidence type="ECO:0000313" key="2">
    <source>
        <dbReference type="EMBL" id="ODJ87511.1"/>
    </source>
</evidence>
<comment type="function">
    <text evidence="1">Catalyzes the specific phosphorylation of 1,6-anhydro-N-acetylmuramic acid (anhMurNAc) with the simultaneous cleavage of the 1,6-anhydro ring, generating MurNAc-6-P. Is required for the utilization of anhMurNAc either imported from the medium or derived from its own cell wall murein, and thus plays a role in cell wall recycling.</text>
</comment>
<dbReference type="AlphaFoldDB" id="A0A7Z0VLQ7"/>
<sequence length="370" mass="39862">MPNESVFVGLISGTSLDGVDAVVVDLSSNQPRLISSHVEPYPTQLRTSLRALCQPGSNEIDRMGELDKQVAVTFATACRTVLADSGITPHQVTAIGSHGQTIRHRPDAENPFTLQIGDPNTIAELTGITTVADFRRRDMAAGGQGAPLVPVLHQALFQKPGRKRIILNLGGIANITCLPDNNAKPVTGYDTGPANTLLDRWIENHRTVTLDHQGAWAKSGHINDSLLNDLLSDPYFQQPPPKSTGREYFTLDWLLEKLTPHQLSAEDVQATLVELSAATIAQAILDEGYDESEILVCGGGAHNLYLLERLGNRLPSAEIQPTSAYGVDPDWIEAITFAWLAKRTLSGLNGNLASVTGADRNVILGGIYPA</sequence>
<dbReference type="GO" id="GO:0006040">
    <property type="term" value="P:amino sugar metabolic process"/>
    <property type="evidence" value="ECO:0007669"/>
    <property type="project" value="InterPro"/>
</dbReference>
<keyword evidence="1" id="KW-0067">ATP-binding</keyword>
<dbReference type="UniPathway" id="UPA00343"/>
<proteinExistence type="inferred from homology"/>
<comment type="similarity">
    <text evidence="1">Belongs to the anhydro-N-acetylmuramic acid kinase family.</text>
</comment>
<dbReference type="GO" id="GO:0005524">
    <property type="term" value="F:ATP binding"/>
    <property type="evidence" value="ECO:0007669"/>
    <property type="project" value="UniProtKB-UniRule"/>
</dbReference>
<reference evidence="2 3" key="1">
    <citation type="submission" date="2016-06" db="EMBL/GenBank/DDBJ databases">
        <title>Genome sequence of endosymbiont of Candidatus Endolucinida thiodiazotropha.</title>
        <authorList>
            <person name="Poehlein A."/>
            <person name="Koenig S."/>
            <person name="Heiden S.E."/>
            <person name="Thuermer A."/>
            <person name="Voget S."/>
            <person name="Daniel R."/>
            <person name="Markert S."/>
            <person name="Gros O."/>
            <person name="Schweder T."/>
        </authorList>
    </citation>
    <scope>NUCLEOTIDE SEQUENCE [LARGE SCALE GENOMIC DNA]</scope>
    <source>
        <strain evidence="2 3">COS</strain>
    </source>
</reference>
<dbReference type="EC" id="2.7.1.170" evidence="1"/>
<comment type="pathway">
    <text evidence="1">Amino-sugar metabolism; 1,6-anhydro-N-acetylmuramate degradation.</text>
</comment>
<dbReference type="OrthoDB" id="9763949at2"/>
<keyword evidence="1" id="KW-0119">Carbohydrate metabolism</keyword>
<evidence type="ECO:0000256" key="1">
    <source>
        <dbReference type="HAMAP-Rule" id="MF_01270"/>
    </source>
</evidence>
<dbReference type="Pfam" id="PF03702">
    <property type="entry name" value="AnmK"/>
    <property type="match status" value="1"/>
</dbReference>
<name>A0A7Z0VLQ7_9GAMM</name>
<comment type="pathway">
    <text evidence="1">Cell wall biogenesis; peptidoglycan recycling.</text>
</comment>
<organism evidence="2 3">
    <name type="scientific">Candidatus Thiodiazotropha endolucinida</name>
    <dbReference type="NCBI Taxonomy" id="1655433"/>
    <lineage>
        <taxon>Bacteria</taxon>
        <taxon>Pseudomonadati</taxon>
        <taxon>Pseudomonadota</taxon>
        <taxon>Gammaproteobacteria</taxon>
        <taxon>Chromatiales</taxon>
        <taxon>Sedimenticolaceae</taxon>
        <taxon>Candidatus Thiodiazotropha</taxon>
    </lineage>
</organism>
<dbReference type="PANTHER" id="PTHR30605">
    <property type="entry name" value="ANHYDRO-N-ACETYLMURAMIC ACID KINASE"/>
    <property type="match status" value="1"/>
</dbReference>
<dbReference type="NCBIfam" id="NF007148">
    <property type="entry name" value="PRK09585.3-2"/>
    <property type="match status" value="1"/>
</dbReference>
<comment type="catalytic activity">
    <reaction evidence="1">
        <text>1,6-anhydro-N-acetyl-beta-muramate + ATP + H2O = N-acetyl-D-muramate 6-phosphate + ADP + H(+)</text>
        <dbReference type="Rhea" id="RHEA:24952"/>
        <dbReference type="ChEBI" id="CHEBI:15377"/>
        <dbReference type="ChEBI" id="CHEBI:15378"/>
        <dbReference type="ChEBI" id="CHEBI:30616"/>
        <dbReference type="ChEBI" id="CHEBI:58690"/>
        <dbReference type="ChEBI" id="CHEBI:58722"/>
        <dbReference type="ChEBI" id="CHEBI:456216"/>
        <dbReference type="EC" id="2.7.1.170"/>
    </reaction>
</comment>
<dbReference type="Proteomes" id="UP000094769">
    <property type="component" value="Unassembled WGS sequence"/>
</dbReference>
<keyword evidence="1" id="KW-0547">Nucleotide-binding</keyword>
<evidence type="ECO:0000313" key="3">
    <source>
        <dbReference type="Proteomes" id="UP000094769"/>
    </source>
</evidence>
<dbReference type="NCBIfam" id="NF007139">
    <property type="entry name" value="PRK09585.1-3"/>
    <property type="match status" value="1"/>
</dbReference>
<keyword evidence="1 2" id="KW-0808">Transferase</keyword>
<dbReference type="GO" id="GO:0097175">
    <property type="term" value="P:1,6-anhydro-N-acetyl-beta-muramic acid catabolic process"/>
    <property type="evidence" value="ECO:0007669"/>
    <property type="project" value="UniProtKB-UniRule"/>
</dbReference>
<dbReference type="GO" id="GO:0016301">
    <property type="term" value="F:kinase activity"/>
    <property type="evidence" value="ECO:0007669"/>
    <property type="project" value="UniProtKB-KW"/>
</dbReference>
<dbReference type="PANTHER" id="PTHR30605:SF0">
    <property type="entry name" value="ANHYDRO-N-ACETYLMURAMIC ACID KINASE"/>
    <property type="match status" value="1"/>
</dbReference>
<dbReference type="HAMAP" id="MF_01270">
    <property type="entry name" value="AnhMurNAc_kinase"/>
    <property type="match status" value="1"/>
</dbReference>
<dbReference type="UniPathway" id="UPA00544"/>
<keyword evidence="1 2" id="KW-0418">Kinase</keyword>
<dbReference type="GO" id="GO:0009254">
    <property type="term" value="P:peptidoglycan turnover"/>
    <property type="evidence" value="ECO:0007669"/>
    <property type="project" value="UniProtKB-UniRule"/>
</dbReference>
<dbReference type="CDD" id="cd24050">
    <property type="entry name" value="ASKHA_NBD_ANMK"/>
    <property type="match status" value="1"/>
</dbReference>
<dbReference type="EMBL" id="MARB01000011">
    <property type="protein sequence ID" value="ODJ87511.1"/>
    <property type="molecule type" value="Genomic_DNA"/>
</dbReference>
<protein>
    <recommendedName>
        <fullName evidence="1">Anhydro-N-acetylmuramic acid kinase</fullName>
        <ecNumber evidence="1">2.7.1.170</ecNumber>
    </recommendedName>
    <alternativeName>
        <fullName evidence="1">AnhMurNAc kinase</fullName>
    </alternativeName>
</protein>
<dbReference type="Gene3D" id="3.30.420.40">
    <property type="match status" value="2"/>
</dbReference>